<comment type="similarity">
    <text evidence="2">Belongs to the transposase mutator family.</text>
</comment>
<organism evidence="7 8">
    <name type="scientific">Cohnella zeiphila</name>
    <dbReference type="NCBI Taxonomy" id="2761120"/>
    <lineage>
        <taxon>Bacteria</taxon>
        <taxon>Bacillati</taxon>
        <taxon>Bacillota</taxon>
        <taxon>Bacilli</taxon>
        <taxon>Bacillales</taxon>
        <taxon>Paenibacillaceae</taxon>
        <taxon>Cohnella</taxon>
    </lineage>
</organism>
<dbReference type="GO" id="GO:0003677">
    <property type="term" value="F:DNA binding"/>
    <property type="evidence" value="ECO:0007669"/>
    <property type="project" value="UniProtKB-KW"/>
</dbReference>
<dbReference type="Pfam" id="PF00872">
    <property type="entry name" value="Transposase_mut"/>
    <property type="match status" value="1"/>
</dbReference>
<comment type="caution">
    <text evidence="7">The sequence shown here is derived from an EMBL/GenBank/DDBJ whole genome shotgun (WGS) entry which is preliminary data.</text>
</comment>
<dbReference type="EMBL" id="JACJVO010000021">
    <property type="protein sequence ID" value="MBB6732765.1"/>
    <property type="molecule type" value="Genomic_DNA"/>
</dbReference>
<protein>
    <submittedName>
        <fullName evidence="7">Transposase</fullName>
    </submittedName>
</protein>
<evidence type="ECO:0000313" key="8">
    <source>
        <dbReference type="Proteomes" id="UP000564644"/>
    </source>
</evidence>
<feature type="compositionally biased region" description="Basic residues" evidence="6">
    <location>
        <begin position="48"/>
        <end position="59"/>
    </location>
</feature>
<evidence type="ECO:0000256" key="5">
    <source>
        <dbReference type="ARBA" id="ARBA00023172"/>
    </source>
</evidence>
<dbReference type="GO" id="GO:0004803">
    <property type="term" value="F:transposase activity"/>
    <property type="evidence" value="ECO:0007669"/>
    <property type="project" value="InterPro"/>
</dbReference>
<keyword evidence="8" id="KW-1185">Reference proteome</keyword>
<evidence type="ECO:0000256" key="4">
    <source>
        <dbReference type="ARBA" id="ARBA00023125"/>
    </source>
</evidence>
<evidence type="ECO:0000256" key="3">
    <source>
        <dbReference type="ARBA" id="ARBA00022578"/>
    </source>
</evidence>
<dbReference type="GO" id="GO:0006313">
    <property type="term" value="P:DNA transposition"/>
    <property type="evidence" value="ECO:0007669"/>
    <property type="project" value="InterPro"/>
</dbReference>
<dbReference type="AlphaFoldDB" id="A0A7X0SQ09"/>
<sequence>MTAQDTQNALKDLFAETLQEMLEAEMDTYLGYEKHGAKNKQTTNSRNGKSRKTHQRTASRRSPFLQDREGAFEPLVVKKHQSNVTALKIFRIF</sequence>
<accession>A0A7X0SQ09</accession>
<gene>
    <name evidence="7" type="ORF">H7C18_17760</name>
</gene>
<evidence type="ECO:0000256" key="2">
    <source>
        <dbReference type="ARBA" id="ARBA00010961"/>
    </source>
</evidence>
<dbReference type="Proteomes" id="UP000564644">
    <property type="component" value="Unassembled WGS sequence"/>
</dbReference>
<feature type="region of interest" description="Disordered" evidence="6">
    <location>
        <begin position="32"/>
        <end position="66"/>
    </location>
</feature>
<keyword evidence="4" id="KW-0238">DNA-binding</keyword>
<name>A0A7X0SQ09_9BACL</name>
<evidence type="ECO:0000256" key="1">
    <source>
        <dbReference type="ARBA" id="ARBA00002190"/>
    </source>
</evidence>
<dbReference type="InterPro" id="IPR001207">
    <property type="entry name" value="Transposase_mutator"/>
</dbReference>
<proteinExistence type="inferred from homology"/>
<reference evidence="7 8" key="1">
    <citation type="submission" date="2020-08" db="EMBL/GenBank/DDBJ databases">
        <title>Cohnella phylogeny.</title>
        <authorList>
            <person name="Dunlap C."/>
        </authorList>
    </citation>
    <scope>NUCLEOTIDE SEQUENCE [LARGE SCALE GENOMIC DNA]</scope>
    <source>
        <strain evidence="7 8">CBP 2801</strain>
    </source>
</reference>
<evidence type="ECO:0000313" key="7">
    <source>
        <dbReference type="EMBL" id="MBB6732765.1"/>
    </source>
</evidence>
<evidence type="ECO:0000256" key="6">
    <source>
        <dbReference type="SAM" id="MobiDB-lite"/>
    </source>
</evidence>
<comment type="function">
    <text evidence="1">Required for the transposition of the insertion element.</text>
</comment>
<keyword evidence="3" id="KW-0815">Transposition</keyword>
<keyword evidence="5" id="KW-0233">DNA recombination</keyword>